<feature type="domain" description="PiggyBac transposable element-derived protein" evidence="2">
    <location>
        <begin position="1"/>
        <end position="135"/>
    </location>
</feature>
<dbReference type="Pfam" id="PF13843">
    <property type="entry name" value="DDE_Tnp_1_7"/>
    <property type="match status" value="1"/>
</dbReference>
<name>B7Q2C2_IXOSC</name>
<keyword evidence="5" id="KW-1185">Reference proteome</keyword>
<keyword evidence="1" id="KW-0812">Transmembrane</keyword>
<dbReference type="STRING" id="6945.B7Q2C2"/>
<dbReference type="PaxDb" id="6945-B7Q2C2"/>
<proteinExistence type="predicted"/>
<protein>
    <recommendedName>
        <fullName evidence="2">PiggyBac transposable element-derived protein domain-containing protein</fullName>
    </recommendedName>
</protein>
<evidence type="ECO:0000313" key="4">
    <source>
        <dbReference type="EnsemblMetazoa" id="ISCW008972-PA"/>
    </source>
</evidence>
<accession>B7Q2C2</accession>
<dbReference type="Proteomes" id="UP000001555">
    <property type="component" value="Unassembled WGS sequence"/>
</dbReference>
<dbReference type="OrthoDB" id="6515644at2759"/>
<keyword evidence="1" id="KW-0472">Membrane</keyword>
<reference evidence="3 5" key="1">
    <citation type="submission" date="2008-03" db="EMBL/GenBank/DDBJ databases">
        <title>Annotation of Ixodes scapularis.</title>
        <authorList>
            <consortium name="Ixodes scapularis Genome Project Consortium"/>
            <person name="Caler E."/>
            <person name="Hannick L.I."/>
            <person name="Bidwell S."/>
            <person name="Joardar V."/>
            <person name="Thiagarajan M."/>
            <person name="Amedeo P."/>
            <person name="Galinsky K.J."/>
            <person name="Schobel S."/>
            <person name="Inman J."/>
            <person name="Hostetler J."/>
            <person name="Miller J."/>
            <person name="Hammond M."/>
            <person name="Megy K."/>
            <person name="Lawson D."/>
            <person name="Kodira C."/>
            <person name="Sutton G."/>
            <person name="Meyer J."/>
            <person name="Hill C.A."/>
            <person name="Birren B."/>
            <person name="Nene V."/>
            <person name="Collins F."/>
            <person name="Alarcon-Chaidez F."/>
            <person name="Wikel S."/>
            <person name="Strausberg R."/>
        </authorList>
    </citation>
    <scope>NUCLEOTIDE SEQUENCE [LARGE SCALE GENOMIC DNA]</scope>
    <source>
        <strain evidence="5">Wikel</strain>
        <strain evidence="3">Wikel colony</strain>
    </source>
</reference>
<evidence type="ECO:0000313" key="3">
    <source>
        <dbReference type="EMBL" id="EEC12994.1"/>
    </source>
</evidence>
<dbReference type="EnsemblMetazoa" id="ISCW008972-RA">
    <property type="protein sequence ID" value="ISCW008972-PA"/>
    <property type="gene ID" value="ISCW008972"/>
</dbReference>
<dbReference type="EMBL" id="DS843033">
    <property type="protein sequence ID" value="EEC12994.1"/>
    <property type="molecule type" value="Genomic_DNA"/>
</dbReference>
<dbReference type="EMBL" id="ABJB010709978">
    <property type="status" value="NOT_ANNOTATED_CDS"/>
    <property type="molecule type" value="Genomic_DNA"/>
</dbReference>
<keyword evidence="1" id="KW-1133">Transmembrane helix</keyword>
<reference evidence="4" key="2">
    <citation type="submission" date="2020-05" db="UniProtKB">
        <authorList>
            <consortium name="EnsemblMetazoa"/>
        </authorList>
    </citation>
    <scope>IDENTIFICATION</scope>
    <source>
        <strain evidence="4">wikel</strain>
    </source>
</reference>
<dbReference type="InterPro" id="IPR029526">
    <property type="entry name" value="PGBD"/>
</dbReference>
<dbReference type="InParanoid" id="B7Q2C2"/>
<dbReference type="VEuPathDB" id="VectorBase:ISCI008972"/>
<organism>
    <name type="scientific">Ixodes scapularis</name>
    <name type="common">Black-legged tick</name>
    <name type="synonym">Deer tick</name>
    <dbReference type="NCBI Taxonomy" id="6945"/>
    <lineage>
        <taxon>Eukaryota</taxon>
        <taxon>Metazoa</taxon>
        <taxon>Ecdysozoa</taxon>
        <taxon>Arthropoda</taxon>
        <taxon>Chelicerata</taxon>
        <taxon>Arachnida</taxon>
        <taxon>Acari</taxon>
        <taxon>Parasitiformes</taxon>
        <taxon>Ixodida</taxon>
        <taxon>Ixodoidea</taxon>
        <taxon>Ixodidae</taxon>
        <taxon>Ixodinae</taxon>
        <taxon>Ixodes</taxon>
    </lineage>
</organism>
<feature type="transmembrane region" description="Helical" evidence="1">
    <location>
        <begin position="122"/>
        <end position="146"/>
    </location>
</feature>
<sequence>MEKLPEQGVLAAGTLRTNRKDLPSEVKTDNKLQKGDFIWSAKGRVSAYQWKYNRNVNMMSNFHNPQETCEVNSRLSSGAKVGVSCPKVIVNYNQWMGGVDRFDQKRKTYVADRRSEKWWHRIFYYLLDAAVVNAFLQYCFAFPLAAN</sequence>
<dbReference type="VEuPathDB" id="VectorBase:ISCW008972"/>
<gene>
    <name evidence="4" type="primary">8034852</name>
    <name evidence="3" type="ORF">IscW_ISCW008972</name>
</gene>
<dbReference type="PANTHER" id="PTHR46599:SF3">
    <property type="entry name" value="PIGGYBAC TRANSPOSABLE ELEMENT-DERIVED PROTEIN 4"/>
    <property type="match status" value="1"/>
</dbReference>
<dbReference type="PANTHER" id="PTHR46599">
    <property type="entry name" value="PIGGYBAC TRANSPOSABLE ELEMENT-DERIVED PROTEIN 4"/>
    <property type="match status" value="1"/>
</dbReference>
<dbReference type="AlphaFoldDB" id="B7Q2C2"/>
<dbReference type="VEuPathDB" id="VectorBase:ISCP_035912"/>
<evidence type="ECO:0000313" key="5">
    <source>
        <dbReference type="Proteomes" id="UP000001555"/>
    </source>
</evidence>
<evidence type="ECO:0000256" key="1">
    <source>
        <dbReference type="SAM" id="Phobius"/>
    </source>
</evidence>
<evidence type="ECO:0000259" key="2">
    <source>
        <dbReference type="Pfam" id="PF13843"/>
    </source>
</evidence>
<dbReference type="HOGENOM" id="CLU_1727106_0_0_1"/>